<dbReference type="AlphaFoldDB" id="A0A151GKK8"/>
<dbReference type="Proteomes" id="UP000076580">
    <property type="component" value="Chromosome 02"/>
</dbReference>
<accession>A0A151GKK8</accession>
<evidence type="ECO:0000313" key="3">
    <source>
        <dbReference type="Proteomes" id="UP000076580"/>
    </source>
</evidence>
<dbReference type="RefSeq" id="XP_040656997.1">
    <property type="nucleotide sequence ID" value="XM_040801964.1"/>
</dbReference>
<comment type="caution">
    <text evidence="2">The sequence shown here is derived from an EMBL/GenBank/DDBJ whole genome shotgun (WGS) entry which is preliminary data.</text>
</comment>
<dbReference type="InParanoid" id="A0A151GKK8"/>
<gene>
    <name evidence="2" type="ORF">DCS_04657</name>
</gene>
<dbReference type="STRING" id="98403.A0A151GKK8"/>
<evidence type="ECO:0008006" key="4">
    <source>
        <dbReference type="Google" id="ProtNLM"/>
    </source>
</evidence>
<organism evidence="2 3">
    <name type="scientific">Drechmeria coniospora</name>
    <name type="common">Nematophagous fungus</name>
    <name type="synonym">Meria coniospora</name>
    <dbReference type="NCBI Taxonomy" id="98403"/>
    <lineage>
        <taxon>Eukaryota</taxon>
        <taxon>Fungi</taxon>
        <taxon>Dikarya</taxon>
        <taxon>Ascomycota</taxon>
        <taxon>Pezizomycotina</taxon>
        <taxon>Sordariomycetes</taxon>
        <taxon>Hypocreomycetidae</taxon>
        <taxon>Hypocreales</taxon>
        <taxon>Ophiocordycipitaceae</taxon>
        <taxon>Drechmeria</taxon>
    </lineage>
</organism>
<dbReference type="SUPFAM" id="SSF81383">
    <property type="entry name" value="F-box domain"/>
    <property type="match status" value="1"/>
</dbReference>
<evidence type="ECO:0000256" key="1">
    <source>
        <dbReference type="SAM" id="MobiDB-lite"/>
    </source>
</evidence>
<protein>
    <recommendedName>
        <fullName evidence="4">F-box domain-containing protein</fullName>
    </recommendedName>
</protein>
<keyword evidence="3" id="KW-1185">Reference proteome</keyword>
<evidence type="ECO:0000313" key="2">
    <source>
        <dbReference type="EMBL" id="KYK57645.1"/>
    </source>
</evidence>
<dbReference type="EMBL" id="LAYC01000002">
    <property type="protein sequence ID" value="KYK57645.1"/>
    <property type="molecule type" value="Genomic_DNA"/>
</dbReference>
<feature type="region of interest" description="Disordered" evidence="1">
    <location>
        <begin position="1"/>
        <end position="22"/>
    </location>
</feature>
<feature type="compositionally biased region" description="Basic and acidic residues" evidence="1">
    <location>
        <begin position="138"/>
        <end position="149"/>
    </location>
</feature>
<dbReference type="GeneID" id="63717300"/>
<reference evidence="2 3" key="1">
    <citation type="journal article" date="2016" name="Sci. Rep.">
        <title>Insights into Adaptations to a Near-Obligate Nematode Endoparasitic Lifestyle from the Finished Genome of Drechmeria coniospora.</title>
        <authorList>
            <person name="Zhang L."/>
            <person name="Zhou Z."/>
            <person name="Guo Q."/>
            <person name="Fokkens L."/>
            <person name="Miskei M."/>
            <person name="Pocsi I."/>
            <person name="Zhang W."/>
            <person name="Chen M."/>
            <person name="Wang L."/>
            <person name="Sun Y."/>
            <person name="Donzelli B.G."/>
            <person name="Gibson D.M."/>
            <person name="Nelson D.R."/>
            <person name="Luo J.G."/>
            <person name="Rep M."/>
            <person name="Liu H."/>
            <person name="Yang S."/>
            <person name="Wang J."/>
            <person name="Krasnoff S.B."/>
            <person name="Xu Y."/>
            <person name="Molnar I."/>
            <person name="Lin M."/>
        </authorList>
    </citation>
    <scope>NUCLEOTIDE SEQUENCE [LARGE SCALE GENOMIC DNA]</scope>
    <source>
        <strain evidence="2 3">ARSEF 6962</strain>
    </source>
</reference>
<feature type="region of interest" description="Disordered" evidence="1">
    <location>
        <begin position="127"/>
        <end position="149"/>
    </location>
</feature>
<proteinExistence type="predicted"/>
<name>A0A151GKK8_DRECN</name>
<dbReference type="InterPro" id="IPR036047">
    <property type="entry name" value="F-box-like_dom_sf"/>
</dbReference>
<sequence length="319" mass="36001">MASDTPPLSEMASGSMPDSSQTNSMATVLAIPELLEAILLEADMRTLLVSAARVSRHWNGLIASSPMIQQALYFRPIRSGASQPTQLNPLLTEKFNHVFFEVSQEEEKAPVGSMKRAGDFEKLPWSRSKGNSVSADDGETRESDCQASEYQERFTRRNASWRRMLISQPPTRHIGYFEINIWKCDALPFRAGLVPPRSKGPGVCMGDLYDLVQHHAGNHSRNSAWFRVTWEKCKGQMLSETAQSHCESLLKRTGILVEFQHTNDRLQVPRDPPNADAVQKFDAQFKSQDFQHPDFQHLEEHKHHGELVCLPSATYTIPQ</sequence>